<name>A0ABT4EIG6_PAEAL</name>
<dbReference type="Proteomes" id="UP001527090">
    <property type="component" value="Unassembled WGS sequence"/>
</dbReference>
<organism evidence="1 2">
    <name type="scientific">Paenibacillus alvei</name>
    <name type="common">Bacillus alvei</name>
    <dbReference type="NCBI Taxonomy" id="44250"/>
    <lineage>
        <taxon>Bacteria</taxon>
        <taxon>Bacillati</taxon>
        <taxon>Bacillota</taxon>
        <taxon>Bacilli</taxon>
        <taxon>Bacillales</taxon>
        <taxon>Paenibacillaceae</taxon>
        <taxon>Paenibacillus</taxon>
    </lineage>
</organism>
<sequence>MSNGLISYLGIEDWWTNLPSEHREELRHVYSNSLGSSGTPIDEGNIVISSKTKGDLYLDLARFTRNAELKKVLFSMAEKEMNILGDVVGFHFVLMSKWESIKRRLKNDMSQSDEYEKLLKSDIEIYESFHRECLKGALGTVNGEMAIPNYPAFKELALYYERMSRFDDAIAVIDKAIKLKVKEKTSFETRKEKLVKKQLKQNKAV</sequence>
<accession>A0ABT4EIG6</accession>
<evidence type="ECO:0008006" key="3">
    <source>
        <dbReference type="Google" id="ProtNLM"/>
    </source>
</evidence>
<keyword evidence="2" id="KW-1185">Reference proteome</keyword>
<dbReference type="EMBL" id="JAMDLY010000024">
    <property type="protein sequence ID" value="MCY9532910.1"/>
    <property type="molecule type" value="Genomic_DNA"/>
</dbReference>
<protein>
    <recommendedName>
        <fullName evidence="3">Tetratricopeptide repeat protein</fullName>
    </recommendedName>
</protein>
<reference evidence="1 2" key="1">
    <citation type="submission" date="2022-05" db="EMBL/GenBank/DDBJ databases">
        <title>Genome Sequencing of Bee-Associated Microbes.</title>
        <authorList>
            <person name="Dunlap C."/>
        </authorList>
    </citation>
    <scope>NUCLEOTIDE SEQUENCE [LARGE SCALE GENOMIC DNA]</scope>
    <source>
        <strain evidence="1 2">NRRL NRS-750</strain>
    </source>
</reference>
<dbReference type="RefSeq" id="WP_268632986.1">
    <property type="nucleotide sequence ID" value="NZ_JAMDLY010000024.1"/>
</dbReference>
<evidence type="ECO:0000313" key="1">
    <source>
        <dbReference type="EMBL" id="MCY9532910.1"/>
    </source>
</evidence>
<comment type="caution">
    <text evidence="1">The sequence shown here is derived from an EMBL/GenBank/DDBJ whole genome shotgun (WGS) entry which is preliminary data.</text>
</comment>
<proteinExistence type="predicted"/>
<evidence type="ECO:0000313" key="2">
    <source>
        <dbReference type="Proteomes" id="UP001527090"/>
    </source>
</evidence>
<gene>
    <name evidence="1" type="ORF">M5X04_26740</name>
</gene>